<evidence type="ECO:0000256" key="6">
    <source>
        <dbReference type="ARBA" id="ARBA00022723"/>
    </source>
</evidence>
<reference evidence="11 12" key="1">
    <citation type="submission" date="2018-05" db="EMBL/GenBank/DDBJ databases">
        <title>Genetic diversity of glacier-inhabiting Cryobacterium bacteria in China and description of Cryobacterium mengkeensis sp. nov. and Arthrobacter glacialis sp. nov.</title>
        <authorList>
            <person name="Liu Q."/>
            <person name="Xin Y.-H."/>
        </authorList>
    </citation>
    <scope>NUCLEOTIDE SEQUENCE [LARGE SCALE GENOMIC DNA]</scope>
    <source>
        <strain evidence="11 12">B7</strain>
    </source>
</reference>
<proteinExistence type="predicted"/>
<keyword evidence="12" id="KW-1185">Reference proteome</keyword>
<dbReference type="EMBL" id="QJVC01000027">
    <property type="protein sequence ID" value="PYI37175.1"/>
    <property type="molecule type" value="Genomic_DNA"/>
</dbReference>
<comment type="catalytic activity">
    <reaction evidence="10">
        <text>L-threonyl-[protein] + FAD = FMN-L-threonyl-[protein] + AMP + H(+)</text>
        <dbReference type="Rhea" id="RHEA:36847"/>
        <dbReference type="Rhea" id="RHEA-COMP:11060"/>
        <dbReference type="Rhea" id="RHEA-COMP:11061"/>
        <dbReference type="ChEBI" id="CHEBI:15378"/>
        <dbReference type="ChEBI" id="CHEBI:30013"/>
        <dbReference type="ChEBI" id="CHEBI:57692"/>
        <dbReference type="ChEBI" id="CHEBI:74257"/>
        <dbReference type="ChEBI" id="CHEBI:456215"/>
        <dbReference type="EC" id="2.7.1.180"/>
    </reaction>
</comment>
<sequence>MSRRTLVEAALDAARLSRGAVDPSLGSDLTVLGYDRDFTEVLLASSSGPITAKVRRRTLAWQDVHLEGDWLRVPAPLHLDLGATAKAVAANLAARRIVEELGSGVMVSLGGDIATAATAGTAPHGGWQVLVQDRDENPGQQISLVAGKALATSSTQKRR</sequence>
<dbReference type="EC" id="2.7.1.180" evidence="2"/>
<evidence type="ECO:0000256" key="1">
    <source>
        <dbReference type="ARBA" id="ARBA00001946"/>
    </source>
</evidence>
<evidence type="ECO:0000256" key="3">
    <source>
        <dbReference type="ARBA" id="ARBA00016337"/>
    </source>
</evidence>
<evidence type="ECO:0000256" key="4">
    <source>
        <dbReference type="ARBA" id="ARBA00022630"/>
    </source>
</evidence>
<dbReference type="Pfam" id="PF02424">
    <property type="entry name" value="ApbE"/>
    <property type="match status" value="1"/>
</dbReference>
<name>A0A2V5IKN9_9MICC</name>
<evidence type="ECO:0000256" key="9">
    <source>
        <dbReference type="ARBA" id="ARBA00031306"/>
    </source>
</evidence>
<keyword evidence="4" id="KW-0285">Flavoprotein</keyword>
<evidence type="ECO:0000256" key="5">
    <source>
        <dbReference type="ARBA" id="ARBA00022679"/>
    </source>
</evidence>
<keyword evidence="7" id="KW-0274">FAD</keyword>
<keyword evidence="6" id="KW-0479">Metal-binding</keyword>
<dbReference type="PANTHER" id="PTHR30040:SF2">
    <property type="entry name" value="FAD:PROTEIN FMN TRANSFERASE"/>
    <property type="match status" value="1"/>
</dbReference>
<dbReference type="InterPro" id="IPR024932">
    <property type="entry name" value="ApbE"/>
</dbReference>
<dbReference type="GO" id="GO:0046872">
    <property type="term" value="F:metal ion binding"/>
    <property type="evidence" value="ECO:0007669"/>
    <property type="project" value="UniProtKB-KW"/>
</dbReference>
<keyword evidence="8" id="KW-0460">Magnesium</keyword>
<accession>A0A2V5IKN9</accession>
<dbReference type="Proteomes" id="UP000247980">
    <property type="component" value="Unassembled WGS sequence"/>
</dbReference>
<keyword evidence="5" id="KW-0808">Transferase</keyword>
<evidence type="ECO:0000313" key="12">
    <source>
        <dbReference type="Proteomes" id="UP000247980"/>
    </source>
</evidence>
<dbReference type="PANTHER" id="PTHR30040">
    <property type="entry name" value="THIAMINE BIOSYNTHESIS LIPOPROTEIN APBE"/>
    <property type="match status" value="1"/>
</dbReference>
<gene>
    <name evidence="11" type="ORF">CVS30_16670</name>
</gene>
<dbReference type="OrthoDB" id="9778595at2"/>
<organism evidence="11 12">
    <name type="scientific">Arthrobacter psychrolactophilus</name>
    <dbReference type="NCBI Taxonomy" id="92442"/>
    <lineage>
        <taxon>Bacteria</taxon>
        <taxon>Bacillati</taxon>
        <taxon>Actinomycetota</taxon>
        <taxon>Actinomycetes</taxon>
        <taxon>Micrococcales</taxon>
        <taxon>Micrococcaceae</taxon>
        <taxon>Arthrobacter</taxon>
    </lineage>
</organism>
<evidence type="ECO:0000256" key="2">
    <source>
        <dbReference type="ARBA" id="ARBA00011955"/>
    </source>
</evidence>
<evidence type="ECO:0000313" key="11">
    <source>
        <dbReference type="EMBL" id="PYI37175.1"/>
    </source>
</evidence>
<dbReference type="GO" id="GO:0016740">
    <property type="term" value="F:transferase activity"/>
    <property type="evidence" value="ECO:0007669"/>
    <property type="project" value="UniProtKB-KW"/>
</dbReference>
<dbReference type="Gene3D" id="3.10.520.10">
    <property type="entry name" value="ApbE-like domains"/>
    <property type="match status" value="1"/>
</dbReference>
<comment type="caution">
    <text evidence="11">The sequence shown here is derived from an EMBL/GenBank/DDBJ whole genome shotgun (WGS) entry which is preliminary data.</text>
</comment>
<comment type="cofactor">
    <cofactor evidence="1">
        <name>Mg(2+)</name>
        <dbReference type="ChEBI" id="CHEBI:18420"/>
    </cofactor>
</comment>
<dbReference type="InterPro" id="IPR003374">
    <property type="entry name" value="ApbE-like_sf"/>
</dbReference>
<dbReference type="RefSeq" id="WP_110486680.1">
    <property type="nucleotide sequence ID" value="NZ_QJVC01000027.1"/>
</dbReference>
<protein>
    <recommendedName>
        <fullName evidence="3">FAD:protein FMN transferase</fullName>
        <ecNumber evidence="2">2.7.1.180</ecNumber>
    </recommendedName>
    <alternativeName>
        <fullName evidence="9">Flavin transferase</fullName>
    </alternativeName>
</protein>
<dbReference type="SUPFAM" id="SSF143631">
    <property type="entry name" value="ApbE-like"/>
    <property type="match status" value="1"/>
</dbReference>
<dbReference type="AlphaFoldDB" id="A0A2V5IKN9"/>
<evidence type="ECO:0000256" key="7">
    <source>
        <dbReference type="ARBA" id="ARBA00022827"/>
    </source>
</evidence>
<evidence type="ECO:0000256" key="8">
    <source>
        <dbReference type="ARBA" id="ARBA00022842"/>
    </source>
</evidence>
<evidence type="ECO:0000256" key="10">
    <source>
        <dbReference type="ARBA" id="ARBA00048540"/>
    </source>
</evidence>